<accession>Q2G5I8</accession>
<comment type="similarity">
    <text evidence="2">Belongs to the UPF0324 family.</text>
</comment>
<comment type="subcellular location">
    <subcellularLocation>
        <location evidence="1">Cell membrane</location>
        <topology evidence="1">Multi-pass membrane protein</topology>
    </subcellularLocation>
</comment>
<dbReference type="RefSeq" id="WP_011446091.1">
    <property type="nucleotide sequence ID" value="NC_007794.1"/>
</dbReference>
<evidence type="ECO:0000256" key="5">
    <source>
        <dbReference type="ARBA" id="ARBA00022989"/>
    </source>
</evidence>
<dbReference type="InterPro" id="IPR018383">
    <property type="entry name" value="UPF0324_pro"/>
</dbReference>
<dbReference type="eggNOG" id="COG2855">
    <property type="taxonomic scope" value="Bacteria"/>
</dbReference>
<feature type="transmembrane region" description="Helical" evidence="7">
    <location>
        <begin position="244"/>
        <end position="264"/>
    </location>
</feature>
<feature type="transmembrane region" description="Helical" evidence="7">
    <location>
        <begin position="36"/>
        <end position="54"/>
    </location>
</feature>
<evidence type="ECO:0000256" key="4">
    <source>
        <dbReference type="ARBA" id="ARBA00022692"/>
    </source>
</evidence>
<feature type="transmembrane region" description="Helical" evidence="7">
    <location>
        <begin position="116"/>
        <end position="135"/>
    </location>
</feature>
<evidence type="ECO:0000256" key="2">
    <source>
        <dbReference type="ARBA" id="ARBA00007977"/>
    </source>
</evidence>
<feature type="transmembrane region" description="Helical" evidence="7">
    <location>
        <begin position="304"/>
        <end position="322"/>
    </location>
</feature>
<evidence type="ECO:0000313" key="9">
    <source>
        <dbReference type="Proteomes" id="UP000009134"/>
    </source>
</evidence>
<evidence type="ECO:0000313" key="8">
    <source>
        <dbReference type="EMBL" id="ABD26885.1"/>
    </source>
</evidence>
<feature type="transmembrane region" description="Helical" evidence="7">
    <location>
        <begin position="60"/>
        <end position="77"/>
    </location>
</feature>
<reference evidence="9" key="1">
    <citation type="submission" date="2006-01" db="EMBL/GenBank/DDBJ databases">
        <title>Complete sequence of Novosphingobium aromaticivorans DSM 12444.</title>
        <authorList>
            <consortium name="US DOE Joint Genome Institute"/>
            <person name="Copeland A."/>
            <person name="Lucas S."/>
            <person name="Lapidus A."/>
            <person name="Barry K."/>
            <person name="Detter J.C."/>
            <person name="Glavina T."/>
            <person name="Hammon N."/>
            <person name="Israni S."/>
            <person name="Pitluck S."/>
            <person name="Chain P."/>
            <person name="Malfatti S."/>
            <person name="Shin M."/>
            <person name="Vergez L."/>
            <person name="Schmutz J."/>
            <person name="Larimer F."/>
            <person name="Land M."/>
            <person name="Kyrpides N."/>
            <person name="Ivanova N."/>
            <person name="Fredrickson J."/>
            <person name="Balkwill D."/>
            <person name="Romine M.F."/>
            <person name="Richardson P."/>
        </authorList>
    </citation>
    <scope>NUCLEOTIDE SEQUENCE [LARGE SCALE GENOMIC DNA]</scope>
    <source>
        <strain evidence="9">ATCC 700278 / DSM 12444 / CCUG 56034 / CIP 105152 / NBRC 16084 / F199</strain>
    </source>
</reference>
<feature type="transmembrane region" description="Helical" evidence="7">
    <location>
        <begin position="211"/>
        <end position="232"/>
    </location>
</feature>
<gene>
    <name evidence="8" type="ordered locus">Saro_2449</name>
</gene>
<dbReference type="GO" id="GO:0005886">
    <property type="term" value="C:plasma membrane"/>
    <property type="evidence" value="ECO:0007669"/>
    <property type="project" value="UniProtKB-SubCell"/>
</dbReference>
<keyword evidence="6 7" id="KW-0472">Membrane</keyword>
<dbReference type="PANTHER" id="PTHR30106">
    <property type="entry name" value="INNER MEMBRANE PROTEIN YEIH-RELATED"/>
    <property type="match status" value="1"/>
</dbReference>
<sequence>MGRTEIDWESLPSAADLFGEMHLADHGPAEAEPRETVFHGLAICAIAAAAAAWLSEHYKFPIILLGLLIGLSLSFVAREPRSHKGLDFASRTCLRLGVVLLGLQVTFTQIGSLGPAPFAALVVVMAATFFAGLVGARVAGQSTYTGILAGGATAICGASAAMALYGIIGKDRLNQAQFAISLVGVSMASALAMSLYPILASYLHLSDQQAGFLIGASIHDVAQAIGGGYAFSETAGSYATIVKLSRVALLAPIVVLTSLAIGDSQHDAGRSAWRRFALPWFITAFFLAVLLNSVVTVPHAAADFALRASKGLLLIAVIATAMRSRLDLLMETGLRPAVPVLVATVVSFFMALGSAMLVL</sequence>
<proteinExistence type="inferred from homology"/>
<dbReference type="AlphaFoldDB" id="Q2G5I8"/>
<name>Q2G5I8_NOVAD</name>
<protein>
    <recommendedName>
        <fullName evidence="10">Sulfate exporter family transporter</fullName>
    </recommendedName>
</protein>
<evidence type="ECO:0000256" key="1">
    <source>
        <dbReference type="ARBA" id="ARBA00004651"/>
    </source>
</evidence>
<evidence type="ECO:0000256" key="6">
    <source>
        <dbReference type="ARBA" id="ARBA00023136"/>
    </source>
</evidence>
<dbReference type="KEGG" id="nar:Saro_2449"/>
<evidence type="ECO:0000256" key="7">
    <source>
        <dbReference type="SAM" id="Phobius"/>
    </source>
</evidence>
<feature type="transmembrane region" description="Helical" evidence="7">
    <location>
        <begin position="180"/>
        <end position="199"/>
    </location>
</feature>
<feature type="transmembrane region" description="Helical" evidence="7">
    <location>
        <begin position="147"/>
        <end position="168"/>
    </location>
</feature>
<dbReference type="EMBL" id="CP000248">
    <property type="protein sequence ID" value="ABD26885.1"/>
    <property type="molecule type" value="Genomic_DNA"/>
</dbReference>
<keyword evidence="9" id="KW-1185">Reference proteome</keyword>
<feature type="transmembrane region" description="Helical" evidence="7">
    <location>
        <begin position="276"/>
        <end position="298"/>
    </location>
</feature>
<feature type="transmembrane region" description="Helical" evidence="7">
    <location>
        <begin position="334"/>
        <end position="358"/>
    </location>
</feature>
<keyword evidence="3" id="KW-1003">Cell membrane</keyword>
<dbReference type="PANTHER" id="PTHR30106:SF2">
    <property type="entry name" value="UPF0324 INNER MEMBRANE PROTEIN YEIH"/>
    <property type="match status" value="1"/>
</dbReference>
<keyword evidence="4 7" id="KW-0812">Transmembrane</keyword>
<dbReference type="HOGENOM" id="CLU_033541_0_1_5"/>
<evidence type="ECO:0000256" key="3">
    <source>
        <dbReference type="ARBA" id="ARBA00022475"/>
    </source>
</evidence>
<keyword evidence="5 7" id="KW-1133">Transmembrane helix</keyword>
<dbReference type="Pfam" id="PF03601">
    <property type="entry name" value="Cons_hypoth698"/>
    <property type="match status" value="1"/>
</dbReference>
<evidence type="ECO:0008006" key="10">
    <source>
        <dbReference type="Google" id="ProtNLM"/>
    </source>
</evidence>
<dbReference type="Proteomes" id="UP000009134">
    <property type="component" value="Chromosome"/>
</dbReference>
<organism evidence="8 9">
    <name type="scientific">Novosphingobium aromaticivorans (strain ATCC 700278 / DSM 12444 / CCUG 56034 / CIP 105152 / NBRC 16084 / F199)</name>
    <dbReference type="NCBI Taxonomy" id="279238"/>
    <lineage>
        <taxon>Bacteria</taxon>
        <taxon>Pseudomonadati</taxon>
        <taxon>Pseudomonadota</taxon>
        <taxon>Alphaproteobacteria</taxon>
        <taxon>Sphingomonadales</taxon>
        <taxon>Sphingomonadaceae</taxon>
        <taxon>Novosphingobium</taxon>
    </lineage>
</organism>